<protein>
    <submittedName>
        <fullName evidence="1">Uncharacterized protein</fullName>
    </submittedName>
</protein>
<sequence length="163" mass="19409">MNSFEDSRISAIIVDDPVEEDDEDYPECICCWLHWVKKKKSLTFIDRVDREKAERDLFPENVETAKDMELILFYADNRAKITRDGVKAVQEKQTELEARSYRDMRRPNHKLVNEGFFLEFCRFLKDQDRIGALTYRQAMSASLINEDNEFDLPIRDERLHLKI</sequence>
<dbReference type="Proteomes" id="UP001626550">
    <property type="component" value="Unassembled WGS sequence"/>
</dbReference>
<gene>
    <name evidence="1" type="ORF">Ciccas_002260</name>
</gene>
<keyword evidence="2" id="KW-1185">Reference proteome</keyword>
<evidence type="ECO:0000313" key="1">
    <source>
        <dbReference type="EMBL" id="KAL3319063.1"/>
    </source>
</evidence>
<evidence type="ECO:0000313" key="2">
    <source>
        <dbReference type="Proteomes" id="UP001626550"/>
    </source>
</evidence>
<proteinExistence type="predicted"/>
<organism evidence="1 2">
    <name type="scientific">Cichlidogyrus casuarinus</name>
    <dbReference type="NCBI Taxonomy" id="1844966"/>
    <lineage>
        <taxon>Eukaryota</taxon>
        <taxon>Metazoa</taxon>
        <taxon>Spiralia</taxon>
        <taxon>Lophotrochozoa</taxon>
        <taxon>Platyhelminthes</taxon>
        <taxon>Monogenea</taxon>
        <taxon>Monopisthocotylea</taxon>
        <taxon>Dactylogyridea</taxon>
        <taxon>Ancyrocephalidae</taxon>
        <taxon>Cichlidogyrus</taxon>
    </lineage>
</organism>
<dbReference type="EMBL" id="JBJKFK010000173">
    <property type="protein sequence ID" value="KAL3319063.1"/>
    <property type="molecule type" value="Genomic_DNA"/>
</dbReference>
<accession>A0ABD2QI15</accession>
<comment type="caution">
    <text evidence="1">The sequence shown here is derived from an EMBL/GenBank/DDBJ whole genome shotgun (WGS) entry which is preliminary data.</text>
</comment>
<reference evidence="1 2" key="1">
    <citation type="submission" date="2024-11" db="EMBL/GenBank/DDBJ databases">
        <title>Adaptive evolution of stress response genes in parasites aligns with host niche diversity.</title>
        <authorList>
            <person name="Hahn C."/>
            <person name="Resl P."/>
        </authorList>
    </citation>
    <scope>NUCLEOTIDE SEQUENCE [LARGE SCALE GENOMIC DNA]</scope>
    <source>
        <strain evidence="1">EGGRZ-B1_66</strain>
        <tissue evidence="1">Body</tissue>
    </source>
</reference>
<dbReference type="AlphaFoldDB" id="A0ABD2QI15"/>
<name>A0ABD2QI15_9PLAT</name>